<proteinExistence type="predicted"/>
<dbReference type="AlphaFoldDB" id="A0A4Y7KRV5"/>
<sequence>MQGKRKGNLEVFQQLQKQGRLFHVSMPWEGSKIVQQTAGGLRFLRRCNNFSLLQVLLSQ</sequence>
<dbReference type="Gramene" id="RZC74851">
    <property type="protein sequence ID" value="RZC74851"/>
    <property type="gene ID" value="C5167_050334"/>
</dbReference>
<protein>
    <submittedName>
        <fullName evidence="1">Uncharacterized protein</fullName>
    </submittedName>
</protein>
<organism evidence="1 2">
    <name type="scientific">Papaver somniferum</name>
    <name type="common">Opium poppy</name>
    <dbReference type="NCBI Taxonomy" id="3469"/>
    <lineage>
        <taxon>Eukaryota</taxon>
        <taxon>Viridiplantae</taxon>
        <taxon>Streptophyta</taxon>
        <taxon>Embryophyta</taxon>
        <taxon>Tracheophyta</taxon>
        <taxon>Spermatophyta</taxon>
        <taxon>Magnoliopsida</taxon>
        <taxon>Ranunculales</taxon>
        <taxon>Papaveraceae</taxon>
        <taxon>Papaveroideae</taxon>
        <taxon>Papaver</taxon>
    </lineage>
</organism>
<gene>
    <name evidence="1" type="ORF">C5167_050334</name>
</gene>
<reference evidence="1 2" key="1">
    <citation type="journal article" date="2018" name="Science">
        <title>The opium poppy genome and morphinan production.</title>
        <authorList>
            <person name="Guo L."/>
            <person name="Winzer T."/>
            <person name="Yang X."/>
            <person name="Li Y."/>
            <person name="Ning Z."/>
            <person name="He Z."/>
            <person name="Teodor R."/>
            <person name="Lu Y."/>
            <person name="Bowser T.A."/>
            <person name="Graham I.A."/>
            <person name="Ye K."/>
        </authorList>
    </citation>
    <scope>NUCLEOTIDE SEQUENCE [LARGE SCALE GENOMIC DNA]</scope>
    <source>
        <strain evidence="2">cv. HN1</strain>
        <tissue evidence="1">Leaves</tissue>
    </source>
</reference>
<dbReference type="Proteomes" id="UP000316621">
    <property type="component" value="Chromosome 8"/>
</dbReference>
<name>A0A4Y7KRV5_PAPSO</name>
<accession>A0A4Y7KRV5</accession>
<evidence type="ECO:0000313" key="2">
    <source>
        <dbReference type="Proteomes" id="UP000316621"/>
    </source>
</evidence>
<dbReference type="EMBL" id="CM010722">
    <property type="protein sequence ID" value="RZC74851.1"/>
    <property type="molecule type" value="Genomic_DNA"/>
</dbReference>
<evidence type="ECO:0000313" key="1">
    <source>
        <dbReference type="EMBL" id="RZC74851.1"/>
    </source>
</evidence>
<keyword evidence="2" id="KW-1185">Reference proteome</keyword>